<sequence length="337" mass="38181">MLSALFMIPCCLIATTNVVVAQDTDPNFRSDYKYQPTMAAFYKVHKSPKYWTEAVSTCKYEGGYLVVPESQGEIDFLVKLIENQLSGDTTGVFVGIHDMFIEGNFMTVKADSISDIFDNWAAGEPDDFQDNEDCVLLHRNSKYYDYDCKRKFPFICKKTLASLTANPLCGTSDKAYIPDVTGDKCYKLHLNPKTWSEAYTICHAEQSYLAVPTNKKESDLLKEMLAKHPENTLNDNFYKNGAYLGFHDQFTEGEYVTVFGEPLSQVSVAEWSPGQPDNGLNNDENCGHMFRDGLLNDVNCSWKLMFFCERQIGDDDVIDLFSRVQNNIPELRSLEGS</sequence>
<protein>
    <submittedName>
        <fullName evidence="3">Immulectin 11</fullName>
    </submittedName>
</protein>
<accession>A0A219YXH4</accession>
<dbReference type="PROSITE" id="PS50041">
    <property type="entry name" value="C_TYPE_LECTIN_2"/>
    <property type="match status" value="2"/>
</dbReference>
<dbReference type="AlphaFoldDB" id="A0A219YXH4"/>
<dbReference type="SMART" id="SM00034">
    <property type="entry name" value="CLECT"/>
    <property type="match status" value="2"/>
</dbReference>
<evidence type="ECO:0000313" key="3">
    <source>
        <dbReference type="EMBL" id="AQY54447.1"/>
    </source>
</evidence>
<feature type="domain" description="C-type lectin" evidence="2">
    <location>
        <begin position="181"/>
        <end position="309"/>
    </location>
</feature>
<dbReference type="PANTHER" id="PTHR22803">
    <property type="entry name" value="MANNOSE, PHOSPHOLIPASE, LECTIN RECEPTOR RELATED"/>
    <property type="match status" value="1"/>
</dbReference>
<feature type="domain" description="C-type lectin" evidence="2">
    <location>
        <begin position="42"/>
        <end position="157"/>
    </location>
</feature>
<dbReference type="InterPro" id="IPR050111">
    <property type="entry name" value="C-type_lectin/snaclec_domain"/>
</dbReference>
<feature type="signal peptide" evidence="1">
    <location>
        <begin position="1"/>
        <end position="21"/>
    </location>
</feature>
<proteinExistence type="evidence at transcript level"/>
<gene>
    <name evidence="3" type="primary">IML11</name>
</gene>
<dbReference type="Gene3D" id="3.10.100.10">
    <property type="entry name" value="Mannose-Binding Protein A, subunit A"/>
    <property type="match status" value="2"/>
</dbReference>
<evidence type="ECO:0000259" key="2">
    <source>
        <dbReference type="PROSITE" id="PS50041"/>
    </source>
</evidence>
<dbReference type="CDD" id="cd00037">
    <property type="entry name" value="CLECT"/>
    <property type="match status" value="2"/>
</dbReference>
<dbReference type="Pfam" id="PF00059">
    <property type="entry name" value="Lectin_C"/>
    <property type="match status" value="2"/>
</dbReference>
<dbReference type="InterPro" id="IPR001304">
    <property type="entry name" value="C-type_lectin-like"/>
</dbReference>
<name>A0A219YXH4_9NEOP</name>
<dbReference type="InterPro" id="IPR016186">
    <property type="entry name" value="C-type_lectin-like/link_sf"/>
</dbReference>
<evidence type="ECO:0000256" key="1">
    <source>
        <dbReference type="SAM" id="SignalP"/>
    </source>
</evidence>
<reference evidence="3" key="1">
    <citation type="submission" date="2016-07" db="EMBL/GenBank/DDBJ databases">
        <title>A comparative analysis of C-type lectin domain proteins in the ghost moth, Hepialus xiaojinensis.</title>
        <authorList>
            <person name="Meng Q."/>
            <person name="Zhang H."/>
            <person name="Zhang J.-H."/>
            <person name="Zhou G.-L."/>
            <person name="Ni R.-R."/>
            <person name="Zhao Y.-N."/>
            <person name="Qin Q.-L."/>
            <person name="Zou Z."/>
        </authorList>
    </citation>
    <scope>NUCLEOTIDE SEQUENCE</scope>
    <source>
        <tissue evidence="3">Larva fat body</tissue>
    </source>
</reference>
<dbReference type="InterPro" id="IPR016187">
    <property type="entry name" value="CTDL_fold"/>
</dbReference>
<organism evidence="3">
    <name type="scientific">Hepialus xiaojinensis</name>
    <dbReference type="NCBI Taxonomy" id="1589740"/>
    <lineage>
        <taxon>Eukaryota</taxon>
        <taxon>Metazoa</taxon>
        <taxon>Ecdysozoa</taxon>
        <taxon>Arthropoda</taxon>
        <taxon>Hexapoda</taxon>
        <taxon>Insecta</taxon>
        <taxon>Pterygota</taxon>
        <taxon>Neoptera</taxon>
        <taxon>Endopterygota</taxon>
        <taxon>Lepidoptera</taxon>
        <taxon>Glossata</taxon>
        <taxon>Exoporia</taxon>
        <taxon>Hepialoidea</taxon>
        <taxon>Hepialidae</taxon>
        <taxon>Hepialus</taxon>
    </lineage>
</organism>
<keyword evidence="1" id="KW-0732">Signal</keyword>
<dbReference type="EMBL" id="KX550130">
    <property type="protein sequence ID" value="AQY54447.1"/>
    <property type="molecule type" value="mRNA"/>
</dbReference>
<feature type="chain" id="PRO_5012442872" evidence="1">
    <location>
        <begin position="22"/>
        <end position="337"/>
    </location>
</feature>
<dbReference type="SUPFAM" id="SSF56436">
    <property type="entry name" value="C-type lectin-like"/>
    <property type="match status" value="2"/>
</dbReference>